<dbReference type="RefSeq" id="WP_269128042.1">
    <property type="nucleotide sequence ID" value="NZ_CP114058.1"/>
</dbReference>
<sequence length="111" mass="12611">MSGSPAFFVSHGGYQKRNGEFSYGAGMTISFLGIFASMPMLNTDVFLEEVNQTVTQKVRHSESLQLGNVWKALLFEEILQTFQPTQYLRKFVTPPSGIFNLAEWQQLKSRQ</sequence>
<name>A0ABY7HR13_9GAMM</name>
<gene>
    <name evidence="1" type="ORF">O1V66_01615</name>
</gene>
<reference evidence="1" key="1">
    <citation type="submission" date="2022-12" db="EMBL/GenBank/DDBJ databases">
        <title>Complete genome sequence of an Australian strain of Rouxiella badensis DAR84756 and resolution of the R. badensis DSM100043 and R. chamberiensis DSM28324 genomes.</title>
        <authorList>
            <person name="Paul S."/>
            <person name="Anderson P.J."/>
            <person name="Maynard G."/>
            <person name="Dyall-Smith M."/>
            <person name="Kudinha T."/>
        </authorList>
    </citation>
    <scope>NUCLEOTIDE SEQUENCE</scope>
    <source>
        <strain evidence="1">DSM 28324</strain>
    </source>
</reference>
<dbReference type="EMBL" id="CP114058">
    <property type="protein sequence ID" value="WAT01509.1"/>
    <property type="molecule type" value="Genomic_DNA"/>
</dbReference>
<protein>
    <submittedName>
        <fullName evidence="1">Uncharacterized protein</fullName>
    </submittedName>
</protein>
<accession>A0ABY7HR13</accession>
<evidence type="ECO:0000313" key="2">
    <source>
        <dbReference type="Proteomes" id="UP001164712"/>
    </source>
</evidence>
<organism evidence="1 2">
    <name type="scientific">Rouxiella chamberiensis</name>
    <dbReference type="NCBI Taxonomy" id="1513468"/>
    <lineage>
        <taxon>Bacteria</taxon>
        <taxon>Pseudomonadati</taxon>
        <taxon>Pseudomonadota</taxon>
        <taxon>Gammaproteobacteria</taxon>
        <taxon>Enterobacterales</taxon>
        <taxon>Yersiniaceae</taxon>
        <taxon>Rouxiella</taxon>
    </lineage>
</organism>
<proteinExistence type="predicted"/>
<keyword evidence="2" id="KW-1185">Reference proteome</keyword>
<dbReference type="Proteomes" id="UP001164712">
    <property type="component" value="Chromosome"/>
</dbReference>
<evidence type="ECO:0000313" key="1">
    <source>
        <dbReference type="EMBL" id="WAT01509.1"/>
    </source>
</evidence>